<keyword evidence="6" id="KW-1185">Reference proteome</keyword>
<name>A0ABN6PIK6_9BURK</name>
<evidence type="ECO:0000256" key="1">
    <source>
        <dbReference type="ARBA" id="ARBA00010556"/>
    </source>
</evidence>
<dbReference type="Pfam" id="PF00207">
    <property type="entry name" value="A2M"/>
    <property type="match status" value="1"/>
</dbReference>
<evidence type="ECO:0000313" key="6">
    <source>
        <dbReference type="Proteomes" id="UP001057498"/>
    </source>
</evidence>
<dbReference type="Pfam" id="PF07703">
    <property type="entry name" value="A2M_BRD"/>
    <property type="match status" value="1"/>
</dbReference>
<dbReference type="EMBL" id="AP025730">
    <property type="protein sequence ID" value="BDI03573.1"/>
    <property type="molecule type" value="Genomic_DNA"/>
</dbReference>
<reference evidence="5" key="1">
    <citation type="submission" date="2022-04" db="EMBL/GenBank/DDBJ databases">
        <title>Whole genome sequence of Sphaerotilus sp. FB-5.</title>
        <authorList>
            <person name="Takeda M."/>
            <person name="Narihara S."/>
            <person name="Akimoto M."/>
            <person name="Akimoto R."/>
            <person name="Nishiyashiki S."/>
            <person name="Murakami T."/>
        </authorList>
    </citation>
    <scope>NUCLEOTIDE SEQUENCE</scope>
    <source>
        <strain evidence="5">FB-5</strain>
    </source>
</reference>
<dbReference type="Pfam" id="PF11974">
    <property type="entry name" value="bMG3"/>
    <property type="match status" value="1"/>
</dbReference>
<feature type="chain" id="PRO_5046687503" description="Alpha-2-macroglobulin" evidence="2">
    <location>
        <begin position="45"/>
        <end position="2111"/>
    </location>
</feature>
<dbReference type="PANTHER" id="PTHR40094">
    <property type="entry name" value="ALPHA-2-MACROGLOBULIN HOMOLOG"/>
    <property type="match status" value="1"/>
</dbReference>
<evidence type="ECO:0008006" key="7">
    <source>
        <dbReference type="Google" id="ProtNLM"/>
    </source>
</evidence>
<dbReference type="SMART" id="SM01359">
    <property type="entry name" value="A2M_N_2"/>
    <property type="match status" value="1"/>
</dbReference>
<feature type="signal peptide" evidence="2">
    <location>
        <begin position="1"/>
        <end position="44"/>
    </location>
</feature>
<dbReference type="Pfam" id="PF17973">
    <property type="entry name" value="bMG10"/>
    <property type="match status" value="1"/>
</dbReference>
<sequence length="2111" mass="225097">MRRFVRPPRFCVPTARTWSRRVNAMATGLVLGAAALCATFAAQAVQVRSVSPSGEVGEVQQVLLRFGAPVVPFGAPRLADPALLRCDGLATAPSTPSTPPGQGRWLGPAEWAYELREALPPGVRCTLALRPNWQPSVAVQAASGAATPSPSATLDGPREFHFSTAGPTVQQVWPWEGAEVEEEAHWLLQLNGPVQGASLADHAWCEVQGIGERIPLVLVDGPARAAVLKARRVGAAQAERSLLLRCQRPLPAGATVRLVWGAGIASARNPQVLTRETRSWQWTVRAPFSAEFACERERAEAPCLPLRPLRLRFSAPVPRALAEQIRLVPQTSAPAPAQAGLAPRFDADDRAASVSEIAFPSPLPEQARYLLTLPAGLRDESGRALSNASAFPLATGTGPMPPLAKFAAAPFGVIEAGTPTEPAALPITLRHVQQGDGRTGRAVVAVKRLDASTPDIELLRWHARLARYHESRLTAREAGLPQASWWVEGAPREDAGRGTGRAARERQERLVGSRELSLLAKEGGVQRSPLPGPPTLAKGASAAASAADARATEVIGLPLAQPGYHLVEIESRLLGQALLASPAAASAASAPVPLASPAAPMYVRTGVLVTNLGVHFKRGRSSSLVWVSTLDRARPVEGAEVAVNDCRGQRLWAGRTDAAGLARIPRGFADEVDSEAGPRCIGEAAYFVTARKAQPSSGGGSADGSAVVTDLAFVFSHWNRGIETWRFNHPTASGTESDLRVHTLLDRSLLRAGDTVSMKHLVRAETERGLALVNAADWPTELQITHQGSGEVTRIALPAQPANAQATPLRALPMQWAIPATAKLGRYELTLHRGARQWSAGAFRVEAFRVPLVDARLSLAGAAKGPLVAPQALNFAVQLNHLSGGGVAAPASFSALLREREPAFAGYEDYSFSAPRERAAGSLPDADGAGEGAGDGAYAPAQGRLVADRLALRTDAQGAATVALAKLPALAGLKRPAELVAELSFDDPNGERQTVAQTLPVWPAALQVGLRARSWLAQRGRVPLQAVVLDTAGKPQAGRTVEVRARVVRLTSTRQRVVGGFYAYDDRQEVQELGPVCGGRTDARGLLVCDSELTQAGEVELIARVADDAGRATEAATSVWISGSGEQWFAQDNDDRIDLLPEKRELAPGETARLQVRMPFREATVLVTVEREGVLDSRVLTLRGSDPVIELPIPVPGAGAAGATGAVGEASGWAPNVYVSALVLRGRVRHVPWYSFFDWGWRAPLDWLRAWRHEGSEYQPPTAMVDLARPAFKLGVAQLRIGLAAHRLDVKVETDRPQYGPRQTVHAQVQVTRGGQPVAGGEIAFAAVDEGLLALAPNESWQLLEQMYQPRPWGVETSTAQNEIVGRRHYGRKALPPGGGGGLNPTRELFDTLLLWRAVVKLDAQGRARIDVPLNDSLTAFRLIALADAGADRFGSGHASIRVTQDLQLIAGLPTVVRQGDRFEALFTVRNTTDRAVTLDATLKATVTQGLAAELPAPGTTATLAGSTVPLALPAQRLQLGANAAAELRWPVTVPAAASALAWEAAVVEVNRDGGAQLTPQRDALRFTQRVEPAQPLRVLQASLQQIDGSLQIPVAPPGGGAGGAAGGVVAELRPRLAGALPGIRRWFEAYPYTCLEQRASRAIGLRDLAGWKALLGELPGYLDGDGLAHYFPPRAEDGPGGGSDRLSAYLLALADTAGWPLPPELRDRLLDGLTAFVEGRIERHFPAPRADRDVRKLAALEALSRHGRAQARQLASLEITPTQWPTSALLDWLALLQRVDGVPQRDARLAEAQRLLRARLLASGSTLRFADEAGDAWSWLMEGPDANAARLLLLAVHSSDPAWHGDAPRLAAGLALRLHGGDGPQRDALANGAFGSTTANAWASLAFEQFSLQRESQQVTGRTRVSLGTAVRELDWSRRAEGERLTLPWPAQAGTLQVQQQGGGRPWLALQSLSAAPLTAPVAAGYRLERSVSAVEQKTPGRWSRGDVLRVQLVVDAQADLGWVVVSDPVPAGATLLGSGLGRDSQIATARSRAAGEGGDSGSAWLAYEERRPDAWRAYYRWLPRGRHTLSYTLRLNTVGRFALPPSRVEAMYAPQQHAELPLAPVEVGP</sequence>
<comment type="similarity">
    <text evidence="1">Belongs to the protease inhibitor I39 (alpha-2-macroglobulin) family. Bacterial alpha-2-macroglobulin subfamily.</text>
</comment>
<dbReference type="PANTHER" id="PTHR40094:SF1">
    <property type="entry name" value="UBIQUITIN DOMAIN-CONTAINING PROTEIN"/>
    <property type="match status" value="1"/>
</dbReference>
<dbReference type="InterPro" id="IPR041246">
    <property type="entry name" value="Bact_MG10"/>
</dbReference>
<dbReference type="InterPro" id="IPR051802">
    <property type="entry name" value="YfhM-like"/>
</dbReference>
<dbReference type="Pfam" id="PF01835">
    <property type="entry name" value="MG2"/>
    <property type="match status" value="1"/>
</dbReference>
<dbReference type="InterPro" id="IPR021868">
    <property type="entry name" value="Alpha_2_Macroglob_MG3"/>
</dbReference>
<dbReference type="InterPro" id="IPR011625">
    <property type="entry name" value="A2M_N_BRD"/>
</dbReference>
<protein>
    <recommendedName>
        <fullName evidence="7">Alpha-2-macroglobulin</fullName>
    </recommendedName>
</protein>
<accession>A0ABN6PIK6</accession>
<evidence type="ECO:0000313" key="5">
    <source>
        <dbReference type="EMBL" id="BDI03573.1"/>
    </source>
</evidence>
<evidence type="ECO:0000259" key="4">
    <source>
        <dbReference type="SMART" id="SM01360"/>
    </source>
</evidence>
<organism evidence="5 6">
    <name type="scientific">Sphaerotilus microaerophilus</name>
    <dbReference type="NCBI Taxonomy" id="2914710"/>
    <lineage>
        <taxon>Bacteria</taxon>
        <taxon>Pseudomonadati</taxon>
        <taxon>Pseudomonadota</taxon>
        <taxon>Betaproteobacteria</taxon>
        <taxon>Burkholderiales</taxon>
        <taxon>Sphaerotilaceae</taxon>
        <taxon>Sphaerotilus</taxon>
    </lineage>
</organism>
<feature type="domain" description="Alpha-2-macroglobulin" evidence="4">
    <location>
        <begin position="1393"/>
        <end position="1483"/>
    </location>
</feature>
<dbReference type="Proteomes" id="UP001057498">
    <property type="component" value="Chromosome"/>
</dbReference>
<keyword evidence="2" id="KW-0732">Signal</keyword>
<proteinExistence type="inferred from homology"/>
<evidence type="ECO:0000256" key="2">
    <source>
        <dbReference type="SAM" id="SignalP"/>
    </source>
</evidence>
<dbReference type="InterPro" id="IPR002890">
    <property type="entry name" value="MG2"/>
</dbReference>
<feature type="domain" description="Alpha-2-macroglobulin bait region" evidence="3">
    <location>
        <begin position="1137"/>
        <end position="1335"/>
    </location>
</feature>
<dbReference type="SMART" id="SM01360">
    <property type="entry name" value="A2M"/>
    <property type="match status" value="1"/>
</dbReference>
<evidence type="ECO:0000259" key="3">
    <source>
        <dbReference type="SMART" id="SM01359"/>
    </source>
</evidence>
<gene>
    <name evidence="5" type="ORF">CATMQ487_05430</name>
</gene>
<dbReference type="InterPro" id="IPR001599">
    <property type="entry name" value="Macroglobln_a2"/>
</dbReference>